<gene>
    <name evidence="1" type="ORF">F2Q69_00059596</name>
</gene>
<dbReference type="AlphaFoldDB" id="A0A8S9RRQ7"/>
<dbReference type="Proteomes" id="UP000712600">
    <property type="component" value="Unassembled WGS sequence"/>
</dbReference>
<proteinExistence type="predicted"/>
<comment type="caution">
    <text evidence="1">The sequence shown here is derived from an EMBL/GenBank/DDBJ whole genome shotgun (WGS) entry which is preliminary data.</text>
</comment>
<reference evidence="1" key="1">
    <citation type="submission" date="2019-12" db="EMBL/GenBank/DDBJ databases">
        <title>Genome sequencing and annotation of Brassica cretica.</title>
        <authorList>
            <person name="Studholme D.J."/>
            <person name="Sarris P."/>
        </authorList>
    </citation>
    <scope>NUCLEOTIDE SEQUENCE</scope>
    <source>
        <strain evidence="1">PFS-109/04</strain>
        <tissue evidence="1">Leaf</tissue>
    </source>
</reference>
<sequence>MWSQDAELESCRIREQLWGRLYRDRDTEADLIEREKLLEVFLGRAEAVAELWGRLYRDRDTEADLIEREKLLEVFLGRAEAVAEVLDGEET</sequence>
<evidence type="ECO:0000313" key="2">
    <source>
        <dbReference type="Proteomes" id="UP000712600"/>
    </source>
</evidence>
<accession>A0A8S9RRQ7</accession>
<organism evidence="1 2">
    <name type="scientific">Brassica cretica</name>
    <name type="common">Mustard</name>
    <dbReference type="NCBI Taxonomy" id="69181"/>
    <lineage>
        <taxon>Eukaryota</taxon>
        <taxon>Viridiplantae</taxon>
        <taxon>Streptophyta</taxon>
        <taxon>Embryophyta</taxon>
        <taxon>Tracheophyta</taxon>
        <taxon>Spermatophyta</taxon>
        <taxon>Magnoliopsida</taxon>
        <taxon>eudicotyledons</taxon>
        <taxon>Gunneridae</taxon>
        <taxon>Pentapetalae</taxon>
        <taxon>rosids</taxon>
        <taxon>malvids</taxon>
        <taxon>Brassicales</taxon>
        <taxon>Brassicaceae</taxon>
        <taxon>Brassiceae</taxon>
        <taxon>Brassica</taxon>
    </lineage>
</organism>
<protein>
    <submittedName>
        <fullName evidence="1">Uncharacterized protein</fullName>
    </submittedName>
</protein>
<name>A0A8S9RRQ7_BRACR</name>
<dbReference type="EMBL" id="QGKX02000095">
    <property type="protein sequence ID" value="KAF3574747.1"/>
    <property type="molecule type" value="Genomic_DNA"/>
</dbReference>
<evidence type="ECO:0000313" key="1">
    <source>
        <dbReference type="EMBL" id="KAF3574747.1"/>
    </source>
</evidence>